<dbReference type="InterPro" id="IPR002645">
    <property type="entry name" value="STAS_dom"/>
</dbReference>
<dbReference type="Pfam" id="PF13466">
    <property type="entry name" value="STAS_2"/>
    <property type="match status" value="1"/>
</dbReference>
<sequence>MNTQATISQSDSGAFKLSGALNMDTVMSCWPERDSVIEDAKSKNQKVTLDLAEVDQVDTAGLAWLVHLTRACHQQKVELNLANVPESLINLAKLSNLETVLPLH</sequence>
<feature type="domain" description="STAS" evidence="1">
    <location>
        <begin position="15"/>
        <end position="104"/>
    </location>
</feature>
<gene>
    <name evidence="2" type="ORF">GCM10009114_36510</name>
</gene>
<comment type="caution">
    <text evidence="2">The sequence shown here is derived from an EMBL/GenBank/DDBJ whole genome shotgun (WGS) entry which is preliminary data.</text>
</comment>
<dbReference type="PANTHER" id="PTHR35849:SF1">
    <property type="entry name" value="INTERMEMBRANE PHOSPHOLIPID TRANSPORT SYSTEM BINDING PROTEIN MLAB"/>
    <property type="match status" value="1"/>
</dbReference>
<dbReference type="PANTHER" id="PTHR35849">
    <property type="entry name" value="BLR2341 PROTEIN"/>
    <property type="match status" value="1"/>
</dbReference>
<organism evidence="2 3">
    <name type="scientific">Aliiglaciecola litoralis</name>
    <dbReference type="NCBI Taxonomy" id="582857"/>
    <lineage>
        <taxon>Bacteria</taxon>
        <taxon>Pseudomonadati</taxon>
        <taxon>Pseudomonadota</taxon>
        <taxon>Gammaproteobacteria</taxon>
        <taxon>Alteromonadales</taxon>
        <taxon>Alteromonadaceae</taxon>
        <taxon>Aliiglaciecola</taxon>
    </lineage>
</organism>
<keyword evidence="3" id="KW-1185">Reference proteome</keyword>
<dbReference type="RefSeq" id="WP_343862605.1">
    <property type="nucleotide sequence ID" value="NZ_BAAAFD010000020.1"/>
</dbReference>
<evidence type="ECO:0000259" key="1">
    <source>
        <dbReference type="PROSITE" id="PS50801"/>
    </source>
</evidence>
<reference evidence="2 3" key="1">
    <citation type="journal article" date="2019" name="Int. J. Syst. Evol. Microbiol.">
        <title>The Global Catalogue of Microorganisms (GCM) 10K type strain sequencing project: providing services to taxonomists for standard genome sequencing and annotation.</title>
        <authorList>
            <consortium name="The Broad Institute Genomics Platform"/>
            <consortium name="The Broad Institute Genome Sequencing Center for Infectious Disease"/>
            <person name="Wu L."/>
            <person name="Ma J."/>
        </authorList>
    </citation>
    <scope>NUCLEOTIDE SEQUENCE [LARGE SCALE GENOMIC DNA]</scope>
    <source>
        <strain evidence="2 3">JCM 15896</strain>
    </source>
</reference>
<dbReference type="EMBL" id="BAAAFD010000020">
    <property type="protein sequence ID" value="GAA0860212.1"/>
    <property type="molecule type" value="Genomic_DNA"/>
</dbReference>
<evidence type="ECO:0000313" key="3">
    <source>
        <dbReference type="Proteomes" id="UP001500359"/>
    </source>
</evidence>
<dbReference type="Proteomes" id="UP001500359">
    <property type="component" value="Unassembled WGS sequence"/>
</dbReference>
<dbReference type="InterPro" id="IPR058548">
    <property type="entry name" value="MlaB-like_STAS"/>
</dbReference>
<evidence type="ECO:0000313" key="2">
    <source>
        <dbReference type="EMBL" id="GAA0860212.1"/>
    </source>
</evidence>
<protein>
    <recommendedName>
        <fullName evidence="1">STAS domain-containing protein</fullName>
    </recommendedName>
</protein>
<dbReference type="SUPFAM" id="SSF52091">
    <property type="entry name" value="SpoIIaa-like"/>
    <property type="match status" value="1"/>
</dbReference>
<dbReference type="InterPro" id="IPR052746">
    <property type="entry name" value="MlaB_ABC_Transporter"/>
</dbReference>
<dbReference type="CDD" id="cd07043">
    <property type="entry name" value="STAS_anti-anti-sigma_factors"/>
    <property type="match status" value="1"/>
</dbReference>
<accession>A0ABN1LTM8</accession>
<dbReference type="InterPro" id="IPR036513">
    <property type="entry name" value="STAS_dom_sf"/>
</dbReference>
<proteinExistence type="predicted"/>
<dbReference type="Gene3D" id="3.30.750.24">
    <property type="entry name" value="STAS domain"/>
    <property type="match status" value="1"/>
</dbReference>
<name>A0ABN1LTM8_9ALTE</name>
<dbReference type="PROSITE" id="PS50801">
    <property type="entry name" value="STAS"/>
    <property type="match status" value="1"/>
</dbReference>